<comment type="caution">
    <text evidence="1">The sequence shown here is derived from an EMBL/GenBank/DDBJ whole genome shotgun (WGS) entry which is preliminary data.</text>
</comment>
<dbReference type="Gene3D" id="1.10.10.10">
    <property type="entry name" value="Winged helix-like DNA-binding domain superfamily/Winged helix DNA-binding domain"/>
    <property type="match status" value="1"/>
</dbReference>
<accession>A0A951Q072</accession>
<evidence type="ECO:0000313" key="2">
    <source>
        <dbReference type="Proteomes" id="UP000715781"/>
    </source>
</evidence>
<dbReference type="EMBL" id="JAHHHN010000007">
    <property type="protein sequence ID" value="MBW4562356.1"/>
    <property type="molecule type" value="Genomic_DNA"/>
</dbReference>
<dbReference type="Proteomes" id="UP000715781">
    <property type="component" value="Unassembled WGS sequence"/>
</dbReference>
<reference evidence="1" key="2">
    <citation type="journal article" date="2022" name="Microbiol. Resour. Announc.">
        <title>Metagenome Sequencing to Explore Phylogenomics of Terrestrial Cyanobacteria.</title>
        <authorList>
            <person name="Ward R.D."/>
            <person name="Stajich J.E."/>
            <person name="Johansen J.R."/>
            <person name="Huntemann M."/>
            <person name="Clum A."/>
            <person name="Foster B."/>
            <person name="Foster B."/>
            <person name="Roux S."/>
            <person name="Palaniappan K."/>
            <person name="Varghese N."/>
            <person name="Mukherjee S."/>
            <person name="Reddy T.B.K."/>
            <person name="Daum C."/>
            <person name="Copeland A."/>
            <person name="Chen I.A."/>
            <person name="Ivanova N.N."/>
            <person name="Kyrpides N.C."/>
            <person name="Shapiro N."/>
            <person name="Eloe-Fadrosh E.A."/>
            <person name="Pietrasiak N."/>
        </authorList>
    </citation>
    <scope>NUCLEOTIDE SEQUENCE</scope>
    <source>
        <strain evidence="1">JT2-VF2</strain>
    </source>
</reference>
<name>A0A951Q072_9NOST</name>
<dbReference type="InterPro" id="IPR009057">
    <property type="entry name" value="Homeodomain-like_sf"/>
</dbReference>
<protein>
    <submittedName>
        <fullName evidence="1">DUF433 domain-containing protein</fullName>
    </submittedName>
</protein>
<dbReference type="AlphaFoldDB" id="A0A951Q072"/>
<dbReference type="SUPFAM" id="SSF46689">
    <property type="entry name" value="Homeodomain-like"/>
    <property type="match status" value="1"/>
</dbReference>
<gene>
    <name evidence="1" type="ORF">KME32_14630</name>
</gene>
<dbReference type="InterPro" id="IPR036388">
    <property type="entry name" value="WH-like_DNA-bd_sf"/>
</dbReference>
<reference evidence="1" key="1">
    <citation type="submission" date="2021-05" db="EMBL/GenBank/DDBJ databases">
        <authorList>
            <person name="Pietrasiak N."/>
            <person name="Ward R."/>
            <person name="Stajich J.E."/>
            <person name="Kurbessoian T."/>
        </authorList>
    </citation>
    <scope>NUCLEOTIDE SEQUENCE</scope>
    <source>
        <strain evidence="1">JT2-VF2</strain>
    </source>
</reference>
<sequence length="133" mass="15274">MPQTLAGQPAIIRTERGLAMPSATPAGNAGTRITLYQLMDYIHKGYAPHLIHNYFYITDEQFNAAMSYIETHRAEVEAEYQSVVQQAQEIRQYWEERNKERLAYVATLTPKPEYKAAWEKLQARKTKPAALSQ</sequence>
<proteinExistence type="predicted"/>
<evidence type="ECO:0000313" key="1">
    <source>
        <dbReference type="EMBL" id="MBW4562356.1"/>
    </source>
</evidence>
<organism evidence="1 2">
    <name type="scientific">Mojavia pulchra JT2-VF2</name>
    <dbReference type="NCBI Taxonomy" id="287848"/>
    <lineage>
        <taxon>Bacteria</taxon>
        <taxon>Bacillati</taxon>
        <taxon>Cyanobacteriota</taxon>
        <taxon>Cyanophyceae</taxon>
        <taxon>Nostocales</taxon>
        <taxon>Nostocaceae</taxon>
    </lineage>
</organism>